<proteinExistence type="inferred from homology"/>
<dbReference type="AlphaFoldDB" id="A0AAW3JQ47"/>
<keyword evidence="6 7" id="KW-0472">Membrane</keyword>
<feature type="transmembrane region" description="Helical" evidence="7">
    <location>
        <begin position="157"/>
        <end position="180"/>
    </location>
</feature>
<comment type="similarity">
    <text evidence="2">Belongs to the peptidase S54 family.</text>
</comment>
<dbReference type="Proteomes" id="UP000050833">
    <property type="component" value="Unassembled WGS sequence"/>
</dbReference>
<sequence length="347" mass="38934">MTDLLSSIYVQNDFKPIILNTPGIFLNIKVSDDETLAIVTVDETKGNLYSREQFENISRQIRTFATNNNSLRYRFLYLLISEDDTCIKRLLTDNVSCWRIIPSQKQLMIFETACDEFLTLRNPIENMLATKPLDVSASDNESSSILDKEVNVKLAPVNLGIVAINIIVFIIMSIISTPGSEDISDKFALGWDLFFNKKEYYRIFTSMFVHAGIDHLYNNMIVLLVIGSYFELAVGKINYIIVYFSSGIIAGLTSMLYNMSNNDYVQSVGASGAIFGMTGGMIAVILINYFHAHSLDLMKIIFVAFLSLYGGFTSQGVDNAAHIGGIVSGFLVAFFLYSLRIKRKKYS</sequence>
<feature type="transmembrane region" description="Helical" evidence="7">
    <location>
        <begin position="297"/>
        <end position="314"/>
    </location>
</feature>
<dbReference type="InterPro" id="IPR022764">
    <property type="entry name" value="Peptidase_S54_rhomboid_dom"/>
</dbReference>
<evidence type="ECO:0000256" key="2">
    <source>
        <dbReference type="ARBA" id="ARBA00009045"/>
    </source>
</evidence>
<dbReference type="Pfam" id="PF01694">
    <property type="entry name" value="Rhomboid"/>
    <property type="match status" value="1"/>
</dbReference>
<evidence type="ECO:0000313" key="10">
    <source>
        <dbReference type="Proteomes" id="UP000050833"/>
    </source>
</evidence>
<dbReference type="RefSeq" id="WP_055944290.1">
    <property type="nucleotide sequence ID" value="NZ_JAQDCV010000002.1"/>
</dbReference>
<keyword evidence="10" id="KW-1185">Reference proteome</keyword>
<feature type="transmembrane region" description="Helical" evidence="7">
    <location>
        <begin position="269"/>
        <end position="290"/>
    </location>
</feature>
<accession>A0AAW3JQ47</accession>
<evidence type="ECO:0000256" key="5">
    <source>
        <dbReference type="ARBA" id="ARBA00022989"/>
    </source>
</evidence>
<organism evidence="9 10">
    <name type="scientific">Butyribacter intestini</name>
    <dbReference type="NCBI Taxonomy" id="1703332"/>
    <lineage>
        <taxon>Bacteria</taxon>
        <taxon>Bacillati</taxon>
        <taxon>Bacillota</taxon>
        <taxon>Clostridia</taxon>
        <taxon>Lachnospirales</taxon>
        <taxon>Lachnospiraceae</taxon>
        <taxon>Butyribacter</taxon>
    </lineage>
</organism>
<dbReference type="PANTHER" id="PTHR43731">
    <property type="entry name" value="RHOMBOID PROTEASE"/>
    <property type="match status" value="1"/>
</dbReference>
<evidence type="ECO:0000313" key="9">
    <source>
        <dbReference type="EMBL" id="KQC84968.1"/>
    </source>
</evidence>
<feature type="domain" description="Peptidase S54 rhomboid" evidence="8">
    <location>
        <begin position="198"/>
        <end position="337"/>
    </location>
</feature>
<dbReference type="PANTHER" id="PTHR43731:SF14">
    <property type="entry name" value="PRESENILIN-ASSOCIATED RHOMBOID-LIKE PROTEIN, MITOCHONDRIAL"/>
    <property type="match status" value="1"/>
</dbReference>
<keyword evidence="5 7" id="KW-1133">Transmembrane helix</keyword>
<dbReference type="InterPro" id="IPR050925">
    <property type="entry name" value="Rhomboid_protease_S54"/>
</dbReference>
<protein>
    <recommendedName>
        <fullName evidence="8">Peptidase S54 rhomboid domain-containing protein</fullName>
    </recommendedName>
</protein>
<evidence type="ECO:0000259" key="8">
    <source>
        <dbReference type="Pfam" id="PF01694"/>
    </source>
</evidence>
<evidence type="ECO:0000256" key="6">
    <source>
        <dbReference type="ARBA" id="ARBA00023136"/>
    </source>
</evidence>
<dbReference type="InterPro" id="IPR035952">
    <property type="entry name" value="Rhomboid-like_sf"/>
</dbReference>
<dbReference type="GO" id="GO:0016020">
    <property type="term" value="C:membrane"/>
    <property type="evidence" value="ECO:0007669"/>
    <property type="project" value="UniProtKB-SubCell"/>
</dbReference>
<dbReference type="Gene3D" id="1.20.1540.10">
    <property type="entry name" value="Rhomboid-like"/>
    <property type="match status" value="1"/>
</dbReference>
<feature type="transmembrane region" description="Helical" evidence="7">
    <location>
        <begin position="237"/>
        <end position="257"/>
    </location>
</feature>
<gene>
    <name evidence="9" type="ORF">APZ18_09640</name>
</gene>
<evidence type="ECO:0000256" key="7">
    <source>
        <dbReference type="SAM" id="Phobius"/>
    </source>
</evidence>
<comment type="subcellular location">
    <subcellularLocation>
        <location evidence="1">Membrane</location>
        <topology evidence="1">Multi-pass membrane protein</topology>
    </subcellularLocation>
</comment>
<comment type="caution">
    <text evidence="9">The sequence shown here is derived from an EMBL/GenBank/DDBJ whole genome shotgun (WGS) entry which is preliminary data.</text>
</comment>
<feature type="transmembrane region" description="Helical" evidence="7">
    <location>
        <begin position="200"/>
        <end position="225"/>
    </location>
</feature>
<evidence type="ECO:0000256" key="3">
    <source>
        <dbReference type="ARBA" id="ARBA00022692"/>
    </source>
</evidence>
<evidence type="ECO:0000256" key="1">
    <source>
        <dbReference type="ARBA" id="ARBA00004141"/>
    </source>
</evidence>
<keyword evidence="3 7" id="KW-0812">Transmembrane</keyword>
<dbReference type="GO" id="GO:0004252">
    <property type="term" value="F:serine-type endopeptidase activity"/>
    <property type="evidence" value="ECO:0007669"/>
    <property type="project" value="InterPro"/>
</dbReference>
<keyword evidence="4" id="KW-0378">Hydrolase</keyword>
<name>A0AAW3JQ47_9FIRM</name>
<evidence type="ECO:0000256" key="4">
    <source>
        <dbReference type="ARBA" id="ARBA00022801"/>
    </source>
</evidence>
<reference evidence="9 10" key="1">
    <citation type="submission" date="2015-10" db="EMBL/GenBank/DDBJ databases">
        <title>Butyribacter intestini gen. nov., sp. nov., a butyric acid-producing bacterium of the family Lachnospiraceae isolated from the human faeces.</title>
        <authorList>
            <person name="Zou Y."/>
            <person name="Xue W."/>
            <person name="Luo G."/>
            <person name="Lv M."/>
        </authorList>
    </citation>
    <scope>NUCLEOTIDE SEQUENCE [LARGE SCALE GENOMIC DNA]</scope>
    <source>
        <strain evidence="9 10">TF01-11</strain>
    </source>
</reference>
<feature type="transmembrane region" description="Helical" evidence="7">
    <location>
        <begin position="320"/>
        <end position="339"/>
    </location>
</feature>
<dbReference type="EMBL" id="LLKB01000005">
    <property type="protein sequence ID" value="KQC84968.1"/>
    <property type="molecule type" value="Genomic_DNA"/>
</dbReference>
<dbReference type="SUPFAM" id="SSF144091">
    <property type="entry name" value="Rhomboid-like"/>
    <property type="match status" value="1"/>
</dbReference>